<name>A0ABR8W1K0_9MICO</name>
<feature type="signal peptide" evidence="3">
    <location>
        <begin position="1"/>
        <end position="27"/>
    </location>
</feature>
<protein>
    <submittedName>
        <fullName evidence="5">TPM domain-containing protein</fullName>
    </submittedName>
</protein>
<keyword evidence="2" id="KW-0472">Membrane</keyword>
<keyword evidence="6" id="KW-1185">Reference proteome</keyword>
<evidence type="ECO:0000313" key="6">
    <source>
        <dbReference type="Proteomes" id="UP000611521"/>
    </source>
</evidence>
<gene>
    <name evidence="5" type="ORF">H9633_01140</name>
</gene>
<evidence type="ECO:0000259" key="4">
    <source>
        <dbReference type="Pfam" id="PF04536"/>
    </source>
</evidence>
<dbReference type="Proteomes" id="UP000611521">
    <property type="component" value="Unassembled WGS sequence"/>
</dbReference>
<feature type="chain" id="PRO_5045126724" evidence="3">
    <location>
        <begin position="28"/>
        <end position="670"/>
    </location>
</feature>
<comment type="caution">
    <text evidence="5">The sequence shown here is derived from an EMBL/GenBank/DDBJ whole genome shotgun (WGS) entry which is preliminary data.</text>
</comment>
<keyword evidence="3" id="KW-0732">Signal</keyword>
<reference evidence="5 6" key="1">
    <citation type="submission" date="2020-08" db="EMBL/GenBank/DDBJ databases">
        <title>A Genomic Blueprint of the Chicken Gut Microbiome.</title>
        <authorList>
            <person name="Gilroy R."/>
            <person name="Ravi A."/>
            <person name="Getino M."/>
            <person name="Pursley I."/>
            <person name="Horton D.L."/>
            <person name="Alikhan N.-F."/>
            <person name="Baker D."/>
            <person name="Gharbi K."/>
            <person name="Hall N."/>
            <person name="Watson M."/>
            <person name="Adriaenssens E.M."/>
            <person name="Foster-Nyarko E."/>
            <person name="Jarju S."/>
            <person name="Secka A."/>
            <person name="Antonio M."/>
            <person name="Oren A."/>
            <person name="Chaudhuri R."/>
            <person name="La Ragione R.M."/>
            <person name="Hildebrand F."/>
            <person name="Pallen M.J."/>
        </authorList>
    </citation>
    <scope>NUCLEOTIDE SEQUENCE [LARGE SCALE GENOMIC DNA]</scope>
    <source>
        <strain evidence="5 6">Re1</strain>
    </source>
</reference>
<evidence type="ECO:0000256" key="3">
    <source>
        <dbReference type="SAM" id="SignalP"/>
    </source>
</evidence>
<keyword evidence="1" id="KW-0175">Coiled coil</keyword>
<keyword evidence="2" id="KW-0812">Transmembrane</keyword>
<evidence type="ECO:0000313" key="5">
    <source>
        <dbReference type="EMBL" id="MBD8010900.1"/>
    </source>
</evidence>
<feature type="coiled-coil region" evidence="1">
    <location>
        <begin position="402"/>
        <end position="436"/>
    </location>
</feature>
<feature type="domain" description="TPM" evidence="4">
    <location>
        <begin position="37"/>
        <end position="153"/>
    </location>
</feature>
<organism evidence="5 6">
    <name type="scientific">Microbacterium commune</name>
    <dbReference type="NCBI Taxonomy" id="2762219"/>
    <lineage>
        <taxon>Bacteria</taxon>
        <taxon>Bacillati</taxon>
        <taxon>Actinomycetota</taxon>
        <taxon>Actinomycetes</taxon>
        <taxon>Micrococcales</taxon>
        <taxon>Microbacteriaceae</taxon>
        <taxon>Microbacterium</taxon>
    </lineage>
</organism>
<evidence type="ECO:0000256" key="2">
    <source>
        <dbReference type="SAM" id="Phobius"/>
    </source>
</evidence>
<dbReference type="Gene3D" id="3.10.310.50">
    <property type="match status" value="1"/>
</dbReference>
<proteinExistence type="predicted"/>
<dbReference type="RefSeq" id="WP_191711793.1">
    <property type="nucleotide sequence ID" value="NZ_JACSPX010000001.1"/>
</dbReference>
<dbReference type="EMBL" id="JACSPX010000001">
    <property type="protein sequence ID" value="MBD8010900.1"/>
    <property type="molecule type" value="Genomic_DNA"/>
</dbReference>
<evidence type="ECO:0000256" key="1">
    <source>
        <dbReference type="SAM" id="Coils"/>
    </source>
</evidence>
<dbReference type="Pfam" id="PF04536">
    <property type="entry name" value="TPM_phosphatase"/>
    <property type="match status" value="1"/>
</dbReference>
<dbReference type="InterPro" id="IPR007621">
    <property type="entry name" value="TPM_dom"/>
</dbReference>
<sequence>MTNRWRTAAAVLLGVLLGALTLSTASATDPGELDGQITDRSGVISTSDRADAEATLDRLRDEAGIDLFFVMVPQYTSPADPAEWTTRTAKGNGFSDTQYLISVSTEGRNYTMYRPDAGQMSVEQRDEILAAMRPDLSNSDFSGAVVAGADKAYDIYVLEPRRAAEQQQRAAETAARAAVVVGIVVVIIVVIVVALLLVRRARKRAADRAAKQAQLAELGRQANIALVRTDDLVRTSEQEMEYARAQFGDEVIGPFLLALRTSRTNLDEAFSLQQKLDDEIPDSDEQRIEWNQRILQLCSDSTQVLEERKTEFDELRELEQNAPAALENVRRLRAAAGAEIERADRILADLAAVYAPSAISPVVGNTAEARSRMAFTDERIREADALIAAGETGDAAVAVRAAEGAVQQATQLEDAIEKLQSDLQAADERAGALVSELNADVQTARSLPDPQGGIAQAVAATLQGIQQAQAMLAPSGRDPLDALRVLEAANTSIDAVIQHGRDEQARIARAVSMLGDAVRRAEVQISTAESFILNRRGSISSTARTRLAEAQATLDQARSVARVDPVGALALGQRADALASEAIRIAQSDYSGFTGGGGRGGDTLGALLGGILIGQATGGHHGGGWGSGGGGWSSGGSGGGGFFGGGGGGGGFSVGGFGGSSGSSGGGGAF</sequence>
<keyword evidence="2" id="KW-1133">Transmembrane helix</keyword>
<accession>A0ABR8W1K0</accession>
<feature type="transmembrane region" description="Helical" evidence="2">
    <location>
        <begin position="177"/>
        <end position="198"/>
    </location>
</feature>